<dbReference type="Pfam" id="PF25043">
    <property type="entry name" value="DUF7788"/>
    <property type="match status" value="1"/>
</dbReference>
<dbReference type="PANTHER" id="PTHR31373">
    <property type="entry name" value="OS06G0652100 PROTEIN"/>
    <property type="match status" value="1"/>
</dbReference>
<dbReference type="AlphaFoldDB" id="A0A409XFH5"/>
<dbReference type="Proteomes" id="UP000283269">
    <property type="component" value="Unassembled WGS sequence"/>
</dbReference>
<name>A0A409XFH5_PSICY</name>
<evidence type="ECO:0000313" key="2">
    <source>
        <dbReference type="EMBL" id="PPQ89529.1"/>
    </source>
</evidence>
<evidence type="ECO:0000259" key="1">
    <source>
        <dbReference type="Pfam" id="PF25043"/>
    </source>
</evidence>
<accession>A0A409XFH5</accession>
<dbReference type="InterPro" id="IPR056690">
    <property type="entry name" value="DUF7788"/>
</dbReference>
<protein>
    <recommendedName>
        <fullName evidence="1">DUF7788 domain-containing protein</fullName>
    </recommendedName>
</protein>
<proteinExistence type="predicted"/>
<dbReference type="PANTHER" id="PTHR31373:SF27">
    <property type="entry name" value="TROVE DOMAIN-CONTAINING PROTEIN"/>
    <property type="match status" value="1"/>
</dbReference>
<gene>
    <name evidence="2" type="ORF">CVT25_012201</name>
</gene>
<evidence type="ECO:0000313" key="3">
    <source>
        <dbReference type="Proteomes" id="UP000283269"/>
    </source>
</evidence>
<dbReference type="InterPro" id="IPR011205">
    <property type="entry name" value="UCP015417_vWA"/>
</dbReference>
<sequence length="175" mass="20119">MCSPFHPLFLCPWYSQPSPNPPFDAGFITFSSHPEFLRVDFTKSLADRLYSLSDAHWGMSTNLQSDLLLPLVVKNKIKQEDIIKRLFVFLDMQFDNCQGRANPARWTTNHDSTERAYRRPEAKKAEEAMEWGNIAEGGDSITVVEKVEEEDAFNLINVMKKALMRRSFDGRTVVD</sequence>
<comment type="caution">
    <text evidence="2">The sequence shown here is derived from an EMBL/GenBank/DDBJ whole genome shotgun (WGS) entry which is preliminary data.</text>
</comment>
<keyword evidence="3" id="KW-1185">Reference proteome</keyword>
<dbReference type="EMBL" id="NHYD01001859">
    <property type="protein sequence ID" value="PPQ89529.1"/>
    <property type="molecule type" value="Genomic_DNA"/>
</dbReference>
<feature type="domain" description="DUF7788" evidence="1">
    <location>
        <begin position="20"/>
        <end position="140"/>
    </location>
</feature>
<reference evidence="2 3" key="1">
    <citation type="journal article" date="2018" name="Evol. Lett.">
        <title>Horizontal gene cluster transfer increased hallucinogenic mushroom diversity.</title>
        <authorList>
            <person name="Reynolds H.T."/>
            <person name="Vijayakumar V."/>
            <person name="Gluck-Thaler E."/>
            <person name="Korotkin H.B."/>
            <person name="Matheny P.B."/>
            <person name="Slot J.C."/>
        </authorList>
    </citation>
    <scope>NUCLEOTIDE SEQUENCE [LARGE SCALE GENOMIC DNA]</scope>
    <source>
        <strain evidence="2 3">2631</strain>
    </source>
</reference>
<dbReference type="InParanoid" id="A0A409XFH5"/>
<dbReference type="OrthoDB" id="1149618at2759"/>
<organism evidence="2 3">
    <name type="scientific">Psilocybe cyanescens</name>
    <dbReference type="NCBI Taxonomy" id="93625"/>
    <lineage>
        <taxon>Eukaryota</taxon>
        <taxon>Fungi</taxon>
        <taxon>Dikarya</taxon>
        <taxon>Basidiomycota</taxon>
        <taxon>Agaricomycotina</taxon>
        <taxon>Agaricomycetes</taxon>
        <taxon>Agaricomycetidae</taxon>
        <taxon>Agaricales</taxon>
        <taxon>Agaricineae</taxon>
        <taxon>Strophariaceae</taxon>
        <taxon>Psilocybe</taxon>
    </lineage>
</organism>